<dbReference type="GO" id="GO:0003676">
    <property type="term" value="F:nucleic acid binding"/>
    <property type="evidence" value="ECO:0007669"/>
    <property type="project" value="InterPro"/>
</dbReference>
<proteinExistence type="predicted"/>
<evidence type="ECO:0000259" key="1">
    <source>
        <dbReference type="Pfam" id="PF13358"/>
    </source>
</evidence>
<dbReference type="HOGENOM" id="CLU_033666_12_1_1"/>
<accession>F0WRY5</accession>
<dbReference type="EMBL" id="FR824267">
    <property type="protein sequence ID" value="CCA24102.1"/>
    <property type="molecule type" value="Genomic_DNA"/>
</dbReference>
<protein>
    <submittedName>
        <fullName evidence="2">Transposase (Putative)</fullName>
    </submittedName>
</protein>
<organism evidence="2">
    <name type="scientific">Albugo laibachii Nc14</name>
    <dbReference type="NCBI Taxonomy" id="890382"/>
    <lineage>
        <taxon>Eukaryota</taxon>
        <taxon>Sar</taxon>
        <taxon>Stramenopiles</taxon>
        <taxon>Oomycota</taxon>
        <taxon>Peronosporomycetes</taxon>
        <taxon>Albuginales</taxon>
        <taxon>Albuginaceae</taxon>
        <taxon>Albugo</taxon>
    </lineage>
</organism>
<dbReference type="Pfam" id="PF13358">
    <property type="entry name" value="DDE_3"/>
    <property type="match status" value="1"/>
</dbReference>
<reference evidence="2" key="2">
    <citation type="submission" date="2011-02" db="EMBL/GenBank/DDBJ databases">
        <authorList>
            <person name="MacLean D."/>
        </authorList>
    </citation>
    <scope>NUCLEOTIDE SEQUENCE</scope>
</reference>
<reference evidence="2" key="1">
    <citation type="journal article" date="2011" name="PLoS Biol.">
        <title>Gene gain and loss during evolution of obligate parasitism in the white rust pathogen of Arabidopsis thaliana.</title>
        <authorList>
            <person name="Kemen E."/>
            <person name="Gardiner A."/>
            <person name="Schultz-Larsen T."/>
            <person name="Kemen A.C."/>
            <person name="Balmuth A.L."/>
            <person name="Robert-Seilaniantz A."/>
            <person name="Bailey K."/>
            <person name="Holub E."/>
            <person name="Studholme D.J."/>
            <person name="Maclean D."/>
            <person name="Jones J.D."/>
        </authorList>
    </citation>
    <scope>NUCLEOTIDE SEQUENCE</scope>
</reference>
<feature type="domain" description="Tc1-like transposase DDE" evidence="1">
    <location>
        <begin position="6"/>
        <end position="106"/>
    </location>
</feature>
<gene>
    <name evidence="2" type="primary">AlNc14C222G9128</name>
    <name evidence="2" type="ORF">ALNC14_102460</name>
</gene>
<sequence>MVWSSIASNGVGTIHFCDGTVNGEYYRKLLQEEIPTARALLGLPTSFVQNNAPAHRAKLTKDCVDELQLKDFMHPPQSPNLNPIENLWTVMKAELHKNPASSIHDLKVKLKEIWYSIDNEIGRKCLLKNNQQSTDVKRDFSWGGCSLSEPTVYLSSCSIIEYTQDSVHLGKFIFPNDLPEID</sequence>
<name>F0WRY5_9STRA</name>
<dbReference type="Gene3D" id="3.30.420.10">
    <property type="entry name" value="Ribonuclease H-like superfamily/Ribonuclease H"/>
    <property type="match status" value="1"/>
</dbReference>
<dbReference type="InterPro" id="IPR036397">
    <property type="entry name" value="RNaseH_sf"/>
</dbReference>
<dbReference type="AlphaFoldDB" id="F0WRY5"/>
<evidence type="ECO:0000313" key="2">
    <source>
        <dbReference type="EMBL" id="CCA24102.1"/>
    </source>
</evidence>
<dbReference type="InterPro" id="IPR038717">
    <property type="entry name" value="Tc1-like_DDE_dom"/>
</dbReference>